<dbReference type="InterPro" id="IPR035940">
    <property type="entry name" value="CAP_sf"/>
</dbReference>
<dbReference type="PANTHER" id="PTHR31157">
    <property type="entry name" value="SCP DOMAIN-CONTAINING PROTEIN"/>
    <property type="match status" value="1"/>
</dbReference>
<feature type="transmembrane region" description="Helical" evidence="1">
    <location>
        <begin position="21"/>
        <end position="41"/>
    </location>
</feature>
<evidence type="ECO:0000313" key="3">
    <source>
        <dbReference type="EMBL" id="AKM82381.1"/>
    </source>
</evidence>
<organism evidence="3 4">
    <name type="scientific">Berkelbacteria bacterium GW2011_GWE1_39_12</name>
    <dbReference type="NCBI Taxonomy" id="1618337"/>
    <lineage>
        <taxon>Bacteria</taxon>
        <taxon>Candidatus Berkelbacteria</taxon>
    </lineage>
</organism>
<accession>A0A0G4B354</accession>
<evidence type="ECO:0000259" key="2">
    <source>
        <dbReference type="Pfam" id="PF00188"/>
    </source>
</evidence>
<name>A0A0G4B354_9BACT</name>
<keyword evidence="1" id="KW-1133">Transmembrane helix</keyword>
<dbReference type="EMBL" id="CP011213">
    <property type="protein sequence ID" value="AKM82381.1"/>
    <property type="molecule type" value="Genomic_DNA"/>
</dbReference>
<dbReference type="AlphaFoldDB" id="A0A0G4B354"/>
<gene>
    <name evidence="3" type="ORF">UT28_C0001G0577</name>
</gene>
<keyword evidence="1" id="KW-0472">Membrane</keyword>
<dbReference type="CDD" id="cd05379">
    <property type="entry name" value="CAP_bacterial"/>
    <property type="match status" value="1"/>
</dbReference>
<dbReference type="SUPFAM" id="SSF55797">
    <property type="entry name" value="PR-1-like"/>
    <property type="match status" value="1"/>
</dbReference>
<evidence type="ECO:0000313" key="4">
    <source>
        <dbReference type="Proteomes" id="UP000035648"/>
    </source>
</evidence>
<keyword evidence="1" id="KW-0812">Transmembrane</keyword>
<sequence>MYKINPKRGLESLKKIFSRRSKFFLLVPVTIAILVAGMFLVKPNVLPKLNAAPSREDTVKSEIIKPVLPSDQNVVGLDEKVAKEEPKQTTAKKIKVVPAPTVKSIKKTTTPINSVVSPPVASVSSSASTILSLVNEARRANSLSSVSYNSKLSQAAQAKADDMSSQNYFSHTNPQGQNDFYFATSAGYKYSWIGSNIAKGSYSSAQGVFDAWMNSPGHKANILGAKGLEIGYAQNGQYFSFFIGAAQ</sequence>
<protein>
    <recommendedName>
        <fullName evidence="2">SCP domain-containing protein</fullName>
    </recommendedName>
</protein>
<dbReference type="InterPro" id="IPR014044">
    <property type="entry name" value="CAP_dom"/>
</dbReference>
<evidence type="ECO:0000256" key="1">
    <source>
        <dbReference type="SAM" id="Phobius"/>
    </source>
</evidence>
<dbReference type="KEGG" id="bbgw:UT28_C0001G0577"/>
<dbReference type="Pfam" id="PF00188">
    <property type="entry name" value="CAP"/>
    <property type="match status" value="1"/>
</dbReference>
<feature type="domain" description="SCP" evidence="2">
    <location>
        <begin position="131"/>
        <end position="233"/>
    </location>
</feature>
<dbReference type="STRING" id="1618337.UT28_C0001G0577"/>
<dbReference type="Proteomes" id="UP000035648">
    <property type="component" value="Chromosome"/>
</dbReference>
<proteinExistence type="predicted"/>
<reference evidence="3 4" key="1">
    <citation type="journal article" date="2015" name="Nature">
        <title>rRNA introns, odd ribosomes, and small enigmatic genomes across a large radiation of phyla.</title>
        <authorList>
            <person name="Brown C.T."/>
            <person name="Hug L.A."/>
            <person name="Thomas B.C."/>
            <person name="Sharon I."/>
            <person name="Castelle C.J."/>
            <person name="Singh A."/>
            <person name="Wilkins M.J."/>
            <person name="Williams K.H."/>
            <person name="Banfield J.F."/>
        </authorList>
    </citation>
    <scope>NUCLEOTIDE SEQUENCE [LARGE SCALE GENOMIC DNA]</scope>
</reference>
<dbReference type="PANTHER" id="PTHR31157:SF1">
    <property type="entry name" value="SCP DOMAIN-CONTAINING PROTEIN"/>
    <property type="match status" value="1"/>
</dbReference>
<dbReference type="Gene3D" id="3.40.33.10">
    <property type="entry name" value="CAP"/>
    <property type="match status" value="1"/>
</dbReference>